<gene>
    <name evidence="2" type="ORF">BMW23_0517</name>
</gene>
<sequence>MSTADIVLCTILAFCVCIIIGIPCLVTGCDPNIPLCPLYNSKTGNLTAITSTTCNCNDGSCEQCQALTFLYDTNHACVATVDSFQSAIASGGSYTIYGLYQIWVNKYTGSCVYTSPTSMKATAIVGIVFLCLAGLILLIAILFGLIIPNICDTYTRRNAHHEQSKEFY</sequence>
<accession>A0A2H4UUL7</accession>
<keyword evidence="1" id="KW-0812">Transmembrane</keyword>
<keyword evidence="1" id="KW-0472">Membrane</keyword>
<evidence type="ECO:0000256" key="1">
    <source>
        <dbReference type="SAM" id="Phobius"/>
    </source>
</evidence>
<reference evidence="2" key="1">
    <citation type="journal article" date="2017" name="Elife">
        <title>The kinetoplastid-infecting Bodo saltans virus (BsV), a window into the most abundant giant viruses in the sea.</title>
        <authorList>
            <person name="Deeg C.M."/>
            <person name="Chow C.-E.T."/>
            <person name="Suttle C.A."/>
        </authorList>
    </citation>
    <scope>NUCLEOTIDE SEQUENCE</scope>
    <source>
        <strain evidence="2">NG1</strain>
    </source>
</reference>
<evidence type="ECO:0000313" key="3">
    <source>
        <dbReference type="Proteomes" id="UP000240325"/>
    </source>
</evidence>
<dbReference type="Proteomes" id="UP000240325">
    <property type="component" value="Segment"/>
</dbReference>
<organism evidence="2">
    <name type="scientific">Bodo saltans virus</name>
    <dbReference type="NCBI Taxonomy" id="2024608"/>
    <lineage>
        <taxon>Viruses</taxon>
        <taxon>Varidnaviria</taxon>
        <taxon>Bamfordvirae</taxon>
        <taxon>Nucleocytoviricota</taxon>
        <taxon>Megaviricetes</taxon>
        <taxon>Imitervirales</taxon>
        <taxon>Mimiviridae</taxon>
        <taxon>Klosneuvirinae</taxon>
        <taxon>Theiavirus</taxon>
        <taxon>Theiavirus salishense</taxon>
    </lineage>
</organism>
<dbReference type="EMBL" id="MF782455">
    <property type="protein sequence ID" value="ATZ80564.1"/>
    <property type="molecule type" value="Genomic_DNA"/>
</dbReference>
<feature type="transmembrane region" description="Helical" evidence="1">
    <location>
        <begin position="123"/>
        <end position="147"/>
    </location>
</feature>
<name>A0A2H4UUL7_9VIRU</name>
<protein>
    <submittedName>
        <fullName evidence="2">Uncharacterized protein</fullName>
    </submittedName>
</protein>
<keyword evidence="3" id="KW-1185">Reference proteome</keyword>
<evidence type="ECO:0000313" key="2">
    <source>
        <dbReference type="EMBL" id="ATZ80564.1"/>
    </source>
</evidence>
<proteinExistence type="predicted"/>
<keyword evidence="1" id="KW-1133">Transmembrane helix</keyword>